<evidence type="ECO:0000256" key="5">
    <source>
        <dbReference type="ARBA" id="ARBA00022519"/>
    </source>
</evidence>
<dbReference type="SUPFAM" id="SSF47384">
    <property type="entry name" value="Homodimeric domain of signal transducing histidine kinase"/>
    <property type="match status" value="1"/>
</dbReference>
<feature type="domain" description="PAS" evidence="15">
    <location>
        <begin position="360"/>
        <end position="430"/>
    </location>
</feature>
<evidence type="ECO:0000256" key="9">
    <source>
        <dbReference type="ARBA" id="ARBA00022737"/>
    </source>
</evidence>
<evidence type="ECO:0000256" key="6">
    <source>
        <dbReference type="ARBA" id="ARBA00022553"/>
    </source>
</evidence>
<accession>A0A4R6TNF3</accession>
<comment type="caution">
    <text evidence="17">The sequence shown here is derived from an EMBL/GenBank/DDBJ whole genome shotgun (WGS) entry which is preliminary data.</text>
</comment>
<dbReference type="InterPro" id="IPR000700">
    <property type="entry name" value="PAS-assoc_C"/>
</dbReference>
<dbReference type="Pfam" id="PF08448">
    <property type="entry name" value="PAS_4"/>
    <property type="match status" value="1"/>
</dbReference>
<dbReference type="InterPro" id="IPR035965">
    <property type="entry name" value="PAS-like_dom_sf"/>
</dbReference>
<dbReference type="InterPro" id="IPR013656">
    <property type="entry name" value="PAS_4"/>
</dbReference>
<keyword evidence="6" id="KW-0597">Phosphoprotein</keyword>
<dbReference type="InterPro" id="IPR013655">
    <property type="entry name" value="PAS_fold_3"/>
</dbReference>
<evidence type="ECO:0000256" key="13">
    <source>
        <dbReference type="ARBA" id="ARBA00023136"/>
    </source>
</evidence>
<evidence type="ECO:0000256" key="12">
    <source>
        <dbReference type="ARBA" id="ARBA00022989"/>
    </source>
</evidence>
<evidence type="ECO:0000256" key="3">
    <source>
        <dbReference type="ARBA" id="ARBA00012438"/>
    </source>
</evidence>
<evidence type="ECO:0000313" key="18">
    <source>
        <dbReference type="Proteomes" id="UP000295468"/>
    </source>
</evidence>
<dbReference type="GO" id="GO:0005886">
    <property type="term" value="C:plasma membrane"/>
    <property type="evidence" value="ECO:0007669"/>
    <property type="project" value="UniProtKB-SubCell"/>
</dbReference>
<feature type="domain" description="PAS" evidence="15">
    <location>
        <begin position="1"/>
        <end position="55"/>
    </location>
</feature>
<evidence type="ECO:0000256" key="2">
    <source>
        <dbReference type="ARBA" id="ARBA00004429"/>
    </source>
</evidence>
<dbReference type="InterPro" id="IPR000014">
    <property type="entry name" value="PAS"/>
</dbReference>
<proteinExistence type="predicted"/>
<feature type="domain" description="PAC" evidence="16">
    <location>
        <begin position="307"/>
        <end position="359"/>
    </location>
</feature>
<name>A0A4R6TNF3_9FLAO</name>
<keyword evidence="4" id="KW-1003">Cell membrane</keyword>
<keyword evidence="9" id="KW-0677">Repeat</keyword>
<keyword evidence="10" id="KW-0547">Nucleotide-binding</keyword>
<dbReference type="Pfam" id="PF08447">
    <property type="entry name" value="PAS_3"/>
    <property type="match status" value="3"/>
</dbReference>
<dbReference type="InterPro" id="IPR052162">
    <property type="entry name" value="Sensor_kinase/Photoreceptor"/>
</dbReference>
<evidence type="ECO:0000313" key="17">
    <source>
        <dbReference type="EMBL" id="TDQ33102.1"/>
    </source>
</evidence>
<dbReference type="EMBL" id="SNYI01000001">
    <property type="protein sequence ID" value="TDQ33102.1"/>
    <property type="molecule type" value="Genomic_DNA"/>
</dbReference>
<dbReference type="InterPro" id="IPR003594">
    <property type="entry name" value="HATPase_dom"/>
</dbReference>
<dbReference type="GO" id="GO:0000166">
    <property type="term" value="F:nucleotide binding"/>
    <property type="evidence" value="ECO:0007669"/>
    <property type="project" value="UniProtKB-KW"/>
</dbReference>
<dbReference type="SMART" id="SM00387">
    <property type="entry name" value="HATPase_c"/>
    <property type="match status" value="1"/>
</dbReference>
<evidence type="ECO:0000259" key="14">
    <source>
        <dbReference type="PROSITE" id="PS50109"/>
    </source>
</evidence>
<keyword evidence="7" id="KW-0808">Transferase</keyword>
<evidence type="ECO:0000256" key="11">
    <source>
        <dbReference type="ARBA" id="ARBA00022777"/>
    </source>
</evidence>
<dbReference type="SMART" id="SM00091">
    <property type="entry name" value="PAS"/>
    <property type="match status" value="2"/>
</dbReference>
<feature type="domain" description="PAC" evidence="16">
    <location>
        <begin position="434"/>
        <end position="486"/>
    </location>
</feature>
<reference evidence="17 18" key="1">
    <citation type="submission" date="2019-03" db="EMBL/GenBank/DDBJ databases">
        <title>Genomic Encyclopedia of Archaeal and Bacterial Type Strains, Phase II (KMG-II): from individual species to whole genera.</title>
        <authorList>
            <person name="Goeker M."/>
        </authorList>
    </citation>
    <scope>NUCLEOTIDE SEQUENCE [LARGE SCALE GENOMIC DNA]</scope>
    <source>
        <strain evidence="17 18">DSM 18435</strain>
    </source>
</reference>
<evidence type="ECO:0000256" key="1">
    <source>
        <dbReference type="ARBA" id="ARBA00000085"/>
    </source>
</evidence>
<protein>
    <recommendedName>
        <fullName evidence="3">histidine kinase</fullName>
        <ecNumber evidence="3">2.7.13.3</ecNumber>
    </recommendedName>
</protein>
<dbReference type="GO" id="GO:0000155">
    <property type="term" value="F:phosphorelay sensor kinase activity"/>
    <property type="evidence" value="ECO:0007669"/>
    <property type="project" value="InterPro"/>
</dbReference>
<dbReference type="PRINTS" id="PR00344">
    <property type="entry name" value="BCTRLSENSOR"/>
</dbReference>
<gene>
    <name evidence="17" type="ORF">CLV82_0940</name>
</gene>
<keyword evidence="11" id="KW-0418">Kinase</keyword>
<evidence type="ECO:0000256" key="8">
    <source>
        <dbReference type="ARBA" id="ARBA00022692"/>
    </source>
</evidence>
<dbReference type="SUPFAM" id="SSF55785">
    <property type="entry name" value="PYP-like sensor domain (PAS domain)"/>
    <property type="match status" value="4"/>
</dbReference>
<dbReference type="PANTHER" id="PTHR43304">
    <property type="entry name" value="PHYTOCHROME-LIKE PROTEIN CPH1"/>
    <property type="match status" value="1"/>
</dbReference>
<keyword evidence="18" id="KW-1185">Reference proteome</keyword>
<comment type="subcellular location">
    <subcellularLocation>
        <location evidence="2">Cell inner membrane</location>
        <topology evidence="2">Multi-pass membrane protein</topology>
    </subcellularLocation>
</comment>
<evidence type="ECO:0000259" key="15">
    <source>
        <dbReference type="PROSITE" id="PS50112"/>
    </source>
</evidence>
<keyword evidence="5" id="KW-0997">Cell inner membrane</keyword>
<dbReference type="Gene3D" id="2.10.70.100">
    <property type="match status" value="2"/>
</dbReference>
<sequence length="717" mass="81197">MVSLDQDLRILANSRSFDESYGLTPGETEGKTLREISPEIPGKLIDAIKNSLSKNKTEVNEGERFVRADGSIYWLKWNISPWSDPEGDAGGVVLVLESLTSAQREMELLRMSQKVANVGGWEVDLVNNSIFWSKITKEIHEVPADFESDLATGINFYKEGEDRETITKMVKRAIESGKPWDVELRIITAKGNEKWVRAKGQPEFLNNKCVRLYGTFQDIDIQKRVSEENSIISERLEIATRAAQVGIWDYDIVQNILVWDANMYRLYGIRQEDFSGVYEAWQAAVHPEDKERGDEEIQMAISGEKPFDTEFRVVWPNGETRYIRAMAETQRDKKGNALKMIGTNWDITELKKAQLELARSEESFTGTFEQSAVGMAFVGLDGRWKKVNDSLCKSIGYSRSELMKLTFQDITHPDDLNKDLDLLQQVIKGKRDSYQIEKRYYHKDGHLVHVILTVTAVKDIQGKLTHFISQIMDISSRIAAEKRLKTLVNVTKDQNESLLNFAHIVSHNLRSHATNMSMLTTFLDGETDPSEQKNIIQMMKNASESLNETVQHLNEVVQVKTGALEKMTSVSLLSAVTAVEKNVNALLKANNTSCHIKIARSHFVNVVPAYLDSILLNLFTNAIKYRSPDRTPMITITSAKRNGRIIIRFGDNGQGIDLDRHRNKIFGMYKTFHSHKDAKGIGLFITKNQIEAMNGTISVESKVDVGTTFIITLNEGY</sequence>
<dbReference type="InterPro" id="IPR036097">
    <property type="entry name" value="HisK_dim/P_sf"/>
</dbReference>
<organism evidence="17 18">
    <name type="scientific">Zeaxanthinibacter enoshimensis</name>
    <dbReference type="NCBI Taxonomy" id="392009"/>
    <lineage>
        <taxon>Bacteria</taxon>
        <taxon>Pseudomonadati</taxon>
        <taxon>Bacteroidota</taxon>
        <taxon>Flavobacteriia</taxon>
        <taxon>Flavobacteriales</taxon>
        <taxon>Flavobacteriaceae</taxon>
        <taxon>Zeaxanthinibacter</taxon>
    </lineage>
</organism>
<dbReference type="InterPro" id="IPR036890">
    <property type="entry name" value="HATPase_C_sf"/>
</dbReference>
<keyword evidence="12" id="KW-1133">Transmembrane helix</keyword>
<evidence type="ECO:0000256" key="4">
    <source>
        <dbReference type="ARBA" id="ARBA00022475"/>
    </source>
</evidence>
<dbReference type="SUPFAM" id="SSF55874">
    <property type="entry name" value="ATPase domain of HSP90 chaperone/DNA topoisomerase II/histidine kinase"/>
    <property type="match status" value="1"/>
</dbReference>
<dbReference type="EC" id="2.7.13.3" evidence="3"/>
<dbReference type="Pfam" id="PF02518">
    <property type="entry name" value="HATPase_c"/>
    <property type="match status" value="1"/>
</dbReference>
<dbReference type="FunFam" id="2.10.70.100:FF:000001">
    <property type="entry name" value="Sensory transduction histidine kinase"/>
    <property type="match status" value="1"/>
</dbReference>
<dbReference type="PROSITE" id="PS50113">
    <property type="entry name" value="PAC"/>
    <property type="match status" value="3"/>
</dbReference>
<feature type="domain" description="PAC" evidence="16">
    <location>
        <begin position="59"/>
        <end position="111"/>
    </location>
</feature>
<evidence type="ECO:0000256" key="7">
    <source>
        <dbReference type="ARBA" id="ARBA00022679"/>
    </source>
</evidence>
<dbReference type="Gene3D" id="3.30.450.20">
    <property type="entry name" value="PAS domain"/>
    <property type="match status" value="4"/>
</dbReference>
<dbReference type="InterPro" id="IPR001610">
    <property type="entry name" value="PAC"/>
</dbReference>
<dbReference type="NCBIfam" id="TIGR00229">
    <property type="entry name" value="sensory_box"/>
    <property type="match status" value="3"/>
</dbReference>
<comment type="catalytic activity">
    <reaction evidence="1">
        <text>ATP + protein L-histidine = ADP + protein N-phospho-L-histidine.</text>
        <dbReference type="EC" id="2.7.13.3"/>
    </reaction>
</comment>
<keyword evidence="13" id="KW-0472">Membrane</keyword>
<dbReference type="InterPro" id="IPR004358">
    <property type="entry name" value="Sig_transdc_His_kin-like_C"/>
</dbReference>
<dbReference type="Proteomes" id="UP000295468">
    <property type="component" value="Unassembled WGS sequence"/>
</dbReference>
<dbReference type="PROSITE" id="PS50109">
    <property type="entry name" value="HIS_KIN"/>
    <property type="match status" value="1"/>
</dbReference>
<dbReference type="CDD" id="cd00130">
    <property type="entry name" value="PAS"/>
    <property type="match status" value="3"/>
</dbReference>
<feature type="domain" description="PAS" evidence="15">
    <location>
        <begin position="232"/>
        <end position="304"/>
    </location>
</feature>
<evidence type="ECO:0000259" key="16">
    <source>
        <dbReference type="PROSITE" id="PS50113"/>
    </source>
</evidence>
<feature type="domain" description="Histidine kinase" evidence="14">
    <location>
        <begin position="504"/>
        <end position="717"/>
    </location>
</feature>
<dbReference type="InterPro" id="IPR005467">
    <property type="entry name" value="His_kinase_dom"/>
</dbReference>
<dbReference type="SMART" id="SM00086">
    <property type="entry name" value="PAC"/>
    <property type="match status" value="4"/>
</dbReference>
<evidence type="ECO:0000256" key="10">
    <source>
        <dbReference type="ARBA" id="ARBA00022741"/>
    </source>
</evidence>
<dbReference type="PROSITE" id="PS50112">
    <property type="entry name" value="PAS"/>
    <property type="match status" value="3"/>
</dbReference>
<dbReference type="AlphaFoldDB" id="A0A4R6TNF3"/>
<dbReference type="PANTHER" id="PTHR43304:SF1">
    <property type="entry name" value="PAC DOMAIN-CONTAINING PROTEIN"/>
    <property type="match status" value="1"/>
</dbReference>
<keyword evidence="8" id="KW-0812">Transmembrane</keyword>
<dbReference type="Gene3D" id="3.30.565.10">
    <property type="entry name" value="Histidine kinase-like ATPase, C-terminal domain"/>
    <property type="match status" value="1"/>
</dbReference>